<evidence type="ECO:0000313" key="1">
    <source>
        <dbReference type="EMBL" id="ELZ92817.1"/>
    </source>
</evidence>
<protein>
    <submittedName>
        <fullName evidence="1">Uncharacterized protein</fullName>
    </submittedName>
</protein>
<organism evidence="1 2">
    <name type="scientific">Haloferax sulfurifontis ATCC BAA-897</name>
    <dbReference type="NCBI Taxonomy" id="662480"/>
    <lineage>
        <taxon>Archaea</taxon>
        <taxon>Methanobacteriati</taxon>
        <taxon>Methanobacteriota</taxon>
        <taxon>Stenosarchaea group</taxon>
        <taxon>Halobacteria</taxon>
        <taxon>Halobacteriales</taxon>
        <taxon>Haloferacaceae</taxon>
        <taxon>Haloferax</taxon>
    </lineage>
</organism>
<name>M0I9V1_9EURY</name>
<evidence type="ECO:0000313" key="2">
    <source>
        <dbReference type="Proteomes" id="UP000011508"/>
    </source>
</evidence>
<feature type="non-terminal residue" evidence="1">
    <location>
        <position position="1"/>
    </location>
</feature>
<reference evidence="1 2" key="1">
    <citation type="journal article" date="2014" name="PLoS Genet.">
        <title>Phylogenetically driven sequencing of extremely halophilic archaea reveals strategies for static and dynamic osmo-response.</title>
        <authorList>
            <person name="Becker E.A."/>
            <person name="Seitzer P.M."/>
            <person name="Tritt A."/>
            <person name="Larsen D."/>
            <person name="Krusor M."/>
            <person name="Yao A.I."/>
            <person name="Wu D."/>
            <person name="Madern D."/>
            <person name="Eisen J.A."/>
            <person name="Darling A.E."/>
            <person name="Facciotti M.T."/>
        </authorList>
    </citation>
    <scope>NUCLEOTIDE SEQUENCE [LARGE SCALE GENOMIC DNA]</scope>
    <source>
        <strain evidence="1 2">ATCC BAA-897</strain>
    </source>
</reference>
<keyword evidence="2" id="KW-1185">Reference proteome</keyword>
<accession>M0I9V1</accession>
<dbReference type="AlphaFoldDB" id="M0I9V1"/>
<proteinExistence type="predicted"/>
<gene>
    <name evidence="1" type="ORF">C441_11373</name>
</gene>
<dbReference type="Pfam" id="PF23955">
    <property type="entry name" value="DUF7284"/>
    <property type="match status" value="1"/>
</dbReference>
<comment type="caution">
    <text evidence="1">The sequence shown here is derived from an EMBL/GenBank/DDBJ whole genome shotgun (WGS) entry which is preliminary data.</text>
</comment>
<sequence length="32" mass="3518">AETMRARYDTPRAAAEAVSVGRITVVVRTWSP</sequence>
<dbReference type="Proteomes" id="UP000011508">
    <property type="component" value="Unassembled WGS sequence"/>
</dbReference>
<dbReference type="InterPro" id="IPR055708">
    <property type="entry name" value="DUF7284"/>
</dbReference>
<dbReference type="EMBL" id="AOLM01000019">
    <property type="protein sequence ID" value="ELZ92817.1"/>
    <property type="molecule type" value="Genomic_DNA"/>
</dbReference>